<protein>
    <recommendedName>
        <fullName evidence="5">Ribonuclease VapC</fullName>
        <shortName evidence="5">RNase VapC</shortName>
        <ecNumber evidence="5">3.1.-.-</ecNumber>
    </recommendedName>
    <alternativeName>
        <fullName evidence="5">Putative toxin VapC</fullName>
    </alternativeName>
</protein>
<dbReference type="GO" id="GO:0016787">
    <property type="term" value="F:hydrolase activity"/>
    <property type="evidence" value="ECO:0007669"/>
    <property type="project" value="UniProtKB-KW"/>
</dbReference>
<proteinExistence type="inferred from homology"/>
<accession>A0A4Y5SPM2</accession>
<dbReference type="HAMAP" id="MF_00265">
    <property type="entry name" value="VapC_Nob1"/>
    <property type="match status" value="1"/>
</dbReference>
<evidence type="ECO:0000259" key="6">
    <source>
        <dbReference type="SMART" id="SM00670"/>
    </source>
</evidence>
<dbReference type="KEGG" id="tic:FH039_11330"/>
<keyword evidence="1 5" id="KW-1277">Toxin-antitoxin system</keyword>
<dbReference type="CDD" id="cd18684">
    <property type="entry name" value="PIN_VapC-like"/>
    <property type="match status" value="1"/>
</dbReference>
<dbReference type="SMART" id="SM00670">
    <property type="entry name" value="PINc"/>
    <property type="match status" value="1"/>
</dbReference>
<evidence type="ECO:0000256" key="2">
    <source>
        <dbReference type="ARBA" id="ARBA00022722"/>
    </source>
</evidence>
<dbReference type="Proteomes" id="UP000306007">
    <property type="component" value="Chromosome"/>
</dbReference>
<dbReference type="GO" id="GO:0000287">
    <property type="term" value="F:magnesium ion binding"/>
    <property type="evidence" value="ECO:0007669"/>
    <property type="project" value="UniProtKB-UniRule"/>
</dbReference>
<comment type="similarity">
    <text evidence="5">Belongs to the PINc/VapC protein family.</text>
</comment>
<organism evidence="7 8">
    <name type="scientific">Thermococcus indicus</name>
    <dbReference type="NCBI Taxonomy" id="2586643"/>
    <lineage>
        <taxon>Archaea</taxon>
        <taxon>Methanobacteriati</taxon>
        <taxon>Methanobacteriota</taxon>
        <taxon>Thermococci</taxon>
        <taxon>Thermococcales</taxon>
        <taxon>Thermococcaceae</taxon>
        <taxon>Thermococcus</taxon>
    </lineage>
</organism>
<keyword evidence="4 5" id="KW-0378">Hydrolase</keyword>
<dbReference type="GO" id="GO:0090729">
    <property type="term" value="F:toxin activity"/>
    <property type="evidence" value="ECO:0007669"/>
    <property type="project" value="UniProtKB-KW"/>
</dbReference>
<evidence type="ECO:0000256" key="1">
    <source>
        <dbReference type="ARBA" id="ARBA00022649"/>
    </source>
</evidence>
<dbReference type="Gene3D" id="3.40.50.1010">
    <property type="entry name" value="5'-nuclease"/>
    <property type="match status" value="1"/>
</dbReference>
<dbReference type="EMBL" id="CP040846">
    <property type="protein sequence ID" value="QDA32072.1"/>
    <property type="molecule type" value="Genomic_DNA"/>
</dbReference>
<dbReference type="RefSeq" id="WP_139681394.1">
    <property type="nucleotide sequence ID" value="NZ_CP040846.1"/>
</dbReference>
<comment type="cofactor">
    <cofactor evidence="5">
        <name>Mg(2+)</name>
        <dbReference type="ChEBI" id="CHEBI:18420"/>
    </cofactor>
</comment>
<keyword evidence="5" id="KW-0460">Magnesium</keyword>
<dbReference type="OrthoDB" id="90145at2157"/>
<dbReference type="AlphaFoldDB" id="A0A4Y5SPM2"/>
<dbReference type="InterPro" id="IPR022907">
    <property type="entry name" value="VapC_family"/>
</dbReference>
<dbReference type="SUPFAM" id="SSF88723">
    <property type="entry name" value="PIN domain-like"/>
    <property type="match status" value="1"/>
</dbReference>
<keyword evidence="2 5" id="KW-0540">Nuclease</keyword>
<dbReference type="GeneID" id="40475784"/>
<feature type="binding site" evidence="5">
    <location>
        <position position="95"/>
    </location>
    <ligand>
        <name>Mg(2+)</name>
        <dbReference type="ChEBI" id="CHEBI:18420"/>
    </ligand>
</feature>
<evidence type="ECO:0000313" key="8">
    <source>
        <dbReference type="Proteomes" id="UP000306007"/>
    </source>
</evidence>
<dbReference type="EC" id="3.1.-.-" evidence="5"/>
<reference evidence="7 8" key="1">
    <citation type="submission" date="2019-06" db="EMBL/GenBank/DDBJ databases">
        <title>Thermococcus indicus sp. nov., a Fe(III)-reducing hyperthermophilic archaeon isolated from the Onnuri vent field of the Central Indian Ocean ridge.</title>
        <authorList>
            <person name="Lim J.K."/>
            <person name="Kim Y.J."/>
            <person name="Kwon K.K."/>
        </authorList>
    </citation>
    <scope>NUCLEOTIDE SEQUENCE [LARGE SCALE GENOMIC DNA]</scope>
    <source>
        <strain evidence="7 8">IOH1</strain>
    </source>
</reference>
<name>A0A4Y5SPM2_9EURY</name>
<evidence type="ECO:0000256" key="3">
    <source>
        <dbReference type="ARBA" id="ARBA00022723"/>
    </source>
</evidence>
<dbReference type="Pfam" id="PF01850">
    <property type="entry name" value="PIN"/>
    <property type="match status" value="1"/>
</dbReference>
<keyword evidence="3 5" id="KW-0479">Metal-binding</keyword>
<sequence length="128" mass="15011">MTVIDTNVFVYSILKDSEFNGEARKLLAGLERWVVPSIVLYELYWFFREEGYREEEIREVISSILNSPRTKVICDGGKYTKRALELTRNPKRFNDMIILATAEDFKRLATYDKRLKKEAEKLGIQTLP</sequence>
<dbReference type="PANTHER" id="PTHR39664">
    <property type="match status" value="1"/>
</dbReference>
<feature type="domain" description="PIN" evidence="6">
    <location>
        <begin position="3"/>
        <end position="117"/>
    </location>
</feature>
<feature type="binding site" evidence="5">
    <location>
        <position position="5"/>
    </location>
    <ligand>
        <name>Mg(2+)</name>
        <dbReference type="ChEBI" id="CHEBI:18420"/>
    </ligand>
</feature>
<evidence type="ECO:0000256" key="4">
    <source>
        <dbReference type="ARBA" id="ARBA00022801"/>
    </source>
</evidence>
<keyword evidence="8" id="KW-1185">Reference proteome</keyword>
<dbReference type="PANTHER" id="PTHR39664:SF2">
    <property type="entry name" value="NUCLEIC ACID-BINDING PROTEIN, CONTAINING PIN DOMAIN-RELATED"/>
    <property type="match status" value="1"/>
</dbReference>
<dbReference type="InterPro" id="IPR002716">
    <property type="entry name" value="PIN_dom"/>
</dbReference>
<dbReference type="InterPro" id="IPR029060">
    <property type="entry name" value="PIN-like_dom_sf"/>
</dbReference>
<evidence type="ECO:0000313" key="7">
    <source>
        <dbReference type="EMBL" id="QDA32072.1"/>
    </source>
</evidence>
<evidence type="ECO:0000256" key="5">
    <source>
        <dbReference type="HAMAP-Rule" id="MF_00265"/>
    </source>
</evidence>
<keyword evidence="5" id="KW-0800">Toxin</keyword>
<dbReference type="GO" id="GO:0004540">
    <property type="term" value="F:RNA nuclease activity"/>
    <property type="evidence" value="ECO:0007669"/>
    <property type="project" value="InterPro"/>
</dbReference>
<comment type="function">
    <text evidence="5">Toxic component of a toxin-antitoxin (TA) system. An RNase.</text>
</comment>
<gene>
    <name evidence="5" type="primary">vapC</name>
    <name evidence="7" type="ORF">FH039_11330</name>
</gene>